<name>A0A4R2BE44_9BACI</name>
<evidence type="ECO:0000256" key="1">
    <source>
        <dbReference type="SAM" id="Phobius"/>
    </source>
</evidence>
<proteinExistence type="predicted"/>
<feature type="transmembrane region" description="Helical" evidence="1">
    <location>
        <begin position="91"/>
        <end position="112"/>
    </location>
</feature>
<evidence type="ECO:0008006" key="4">
    <source>
        <dbReference type="Google" id="ProtNLM"/>
    </source>
</evidence>
<keyword evidence="3" id="KW-1185">Reference proteome</keyword>
<accession>A0A4R2BE44</accession>
<dbReference type="EMBL" id="SLVV01000007">
    <property type="protein sequence ID" value="TCN24665.1"/>
    <property type="molecule type" value="Genomic_DNA"/>
</dbReference>
<keyword evidence="1" id="KW-0472">Membrane</keyword>
<keyword evidence="1" id="KW-1133">Transmembrane helix</keyword>
<dbReference type="InterPro" id="IPR010690">
    <property type="entry name" value="YqfD"/>
</dbReference>
<dbReference type="RefSeq" id="WP_132007621.1">
    <property type="nucleotide sequence ID" value="NZ_JABUHM010000005.1"/>
</dbReference>
<evidence type="ECO:0000313" key="3">
    <source>
        <dbReference type="Proteomes" id="UP000295689"/>
    </source>
</evidence>
<dbReference type="Pfam" id="PF06898">
    <property type="entry name" value="YqfD"/>
    <property type="match status" value="1"/>
</dbReference>
<gene>
    <name evidence="2" type="ORF">EV146_107373</name>
</gene>
<dbReference type="Proteomes" id="UP000295689">
    <property type="component" value="Unassembled WGS sequence"/>
</dbReference>
<sequence length="412" mass="47216">MKNQWLDVISGVVRVKVMGKGIERFLNQLTRSGIRVWNVKRHGTEAVTFQIKLVDVKKIRVPARSSKCSIRFIERAGGPFFLRKLWTNSGFLFGAAAFFIILMFLSNMVWGIEIKGASPATEHQIRKELTKMGVKIGKLQFMMDNVDAIQRDLTDNVKALTWVGVELKGTTYHFQVVEKEEPDKPKVYGPQNLVSTKKALIVKMFVEEGEQVVQLNDYVQPGQLLVSGLIGKEEEKQPVPARGEILGETWYKSRVELPLQTTFQVFNGNEKRKFYFKIAGKMIPFWGFGKHQFKEYETESSDHSLKLLKWELPVTIVNETIREKEEVSRTYNKDEAIKSAKDLARKDIKNRIPEDAIIKGEEILHQSIKNGKVRLSIHFQIIEDIAKAQPIIQGDEDDRRLKNDGNSTSKPR</sequence>
<dbReference type="AlphaFoldDB" id="A0A4R2BE44"/>
<dbReference type="NCBIfam" id="TIGR02876">
    <property type="entry name" value="spore_yqfD"/>
    <property type="match status" value="1"/>
</dbReference>
<organism evidence="2 3">
    <name type="scientific">Mesobacillus foraminis</name>
    <dbReference type="NCBI Taxonomy" id="279826"/>
    <lineage>
        <taxon>Bacteria</taxon>
        <taxon>Bacillati</taxon>
        <taxon>Bacillota</taxon>
        <taxon>Bacilli</taxon>
        <taxon>Bacillales</taxon>
        <taxon>Bacillaceae</taxon>
        <taxon>Mesobacillus</taxon>
    </lineage>
</organism>
<reference evidence="2 3" key="1">
    <citation type="journal article" date="2015" name="Stand. Genomic Sci.">
        <title>Genomic Encyclopedia of Bacterial and Archaeal Type Strains, Phase III: the genomes of soil and plant-associated and newly described type strains.</title>
        <authorList>
            <person name="Whitman W.B."/>
            <person name="Woyke T."/>
            <person name="Klenk H.P."/>
            <person name="Zhou Y."/>
            <person name="Lilburn T.G."/>
            <person name="Beck B.J."/>
            <person name="De Vos P."/>
            <person name="Vandamme P."/>
            <person name="Eisen J.A."/>
            <person name="Garrity G."/>
            <person name="Hugenholtz P."/>
            <person name="Kyrpides N.C."/>
        </authorList>
    </citation>
    <scope>NUCLEOTIDE SEQUENCE [LARGE SCALE GENOMIC DNA]</scope>
    <source>
        <strain evidence="2 3">CV53</strain>
    </source>
</reference>
<comment type="caution">
    <text evidence="2">The sequence shown here is derived from an EMBL/GenBank/DDBJ whole genome shotgun (WGS) entry which is preliminary data.</text>
</comment>
<dbReference type="PIRSF" id="PIRSF029895">
    <property type="entry name" value="SpoIV"/>
    <property type="match status" value="1"/>
</dbReference>
<keyword evidence="1" id="KW-0812">Transmembrane</keyword>
<protein>
    <recommendedName>
        <fullName evidence="4">Stage IV sporulation protein</fullName>
    </recommendedName>
</protein>
<evidence type="ECO:0000313" key="2">
    <source>
        <dbReference type="EMBL" id="TCN24665.1"/>
    </source>
</evidence>